<reference evidence="2 3" key="1">
    <citation type="journal article" date="2025" name="Microbiol. Resour. Announc.">
        <title>Draft genome sequences for Neonectria magnoliae and Neonectria punicea, canker pathogens of Liriodendron tulipifera and Acer saccharum in West Virginia.</title>
        <authorList>
            <person name="Petronek H.M."/>
            <person name="Kasson M.T."/>
            <person name="Metheny A.M."/>
            <person name="Stauder C.M."/>
            <person name="Lovett B."/>
            <person name="Lynch S.C."/>
            <person name="Garnas J.R."/>
            <person name="Kasson L.R."/>
            <person name="Stajich J.E."/>
        </authorList>
    </citation>
    <scope>NUCLEOTIDE SEQUENCE [LARGE SCALE GENOMIC DNA]</scope>
    <source>
        <strain evidence="2 3">NRRL 64651</strain>
    </source>
</reference>
<keyword evidence="3" id="KW-1185">Reference proteome</keyword>
<feature type="region of interest" description="Disordered" evidence="1">
    <location>
        <begin position="514"/>
        <end position="707"/>
    </location>
</feature>
<accession>A0ABR1HNR6</accession>
<sequence length="1160" mass="124432">MSAKVSFTSAGHLGHTYNGGGVDKVQHQVQQQQEQEHQQQHHHQNLSIIIPRASAPPKSPNPHMHRQSHSSSKLPSFRFADRTASGSSTDANNDTTAASENDRRNNSGGPSASAALSHPSLAYHAPPSPVSPNLPPNPGPGALVESPVQLPVQFPSADPGPVSAAMPGPLPGPPAGLSTTGPGHFVAAVTSPRLAASAPDVVPEALPATTAPALAHPTTHHHIEKQSESASTSASAPASAPAPSLAAAANSNSTTTTTTTTTSTTANITATSITASPPLSRSRSRASYPEPSVTVAEPHPQARRPASVPDASLSQDSVDQEPPHSKSVAARSRSRRSLATRRSNVVASSSGPPPTLNTERLQAVEAAQAAHPSFDKPSKDSTPGQRELVLPRTLSNSSSSDDRRASTSHHPPVSYRPPVNQPSTSTPVRVPPIRAFRSSGSRKSLTLDMNPRSRIYDYEDDPLDSSHDRTLRALEGRPDQEFLSATSGSGRRDALDGDDTGDVFLKIAQEESRRRLPDQQLSDEPQSVVSRVSRRPSHRRPLSNVVPTNKVTSPPQIRRRLSDQQETSRQRHYDDDRVSEVSRISTYRTLARDKAASVHPADEQSRTRTGHSVVRSSPVTPRSLAFQDTDNSTYSHRRSSVTENNSTVHSRGSSHRTPVAVHGHNKTYNSSPLVRSFDFPQQQQPEASQGAREGTESTTSTNAPSTVWDELDDLKSRIHRLELTGKLPSTSGAAVSRLSDERPPTATTTVTTVSSSPKRPGNNNQATDIVSTTSTQREAHPLLHAALTKSKPLLDPEVFRALESAANDAMALSTMTGSPGQPGPISSGASTIGSGTTVTDRQLRRKADGVCRSLTELCVALGEDRTQPRTQQVIQIPAPTPAPAPVPAAISAPSDAPTTPTLNKTFSGLASQRRPSISAEQNLARSNTSPRTLSKFEERRLNLLNGNSLPPRVTTSTPSTPIEPVSRRRSSLLVARTRRAGTEEPEDGRRSSILLRTRRAGTEEPEEGRKTSLLVRSRRGTVGEDDEDHSMFRSPSRAHTDLNTTRSAAQEQLSQPQASDNSALASSALPRRRFASSNLNPSRLATPQTSNVPTPRRYFDRQNQDRDTNGATERLTEDRGQRHLSMGQSMLGRTSSMIRRPNRDSTVTITQSSAAAGGYR</sequence>
<feature type="compositionally biased region" description="Polar residues" evidence="1">
    <location>
        <begin position="1144"/>
        <end position="1154"/>
    </location>
</feature>
<feature type="compositionally biased region" description="Low complexity" evidence="1">
    <location>
        <begin position="817"/>
        <end position="839"/>
    </location>
</feature>
<feature type="compositionally biased region" description="Basic and acidic residues" evidence="1">
    <location>
        <begin position="560"/>
        <end position="580"/>
    </location>
</feature>
<evidence type="ECO:0000313" key="3">
    <source>
        <dbReference type="Proteomes" id="UP001498421"/>
    </source>
</evidence>
<feature type="compositionally biased region" description="Basic and acidic residues" evidence="1">
    <location>
        <begin position="590"/>
        <end position="606"/>
    </location>
</feature>
<feature type="compositionally biased region" description="Polar residues" evidence="1">
    <location>
        <begin position="641"/>
        <end position="651"/>
    </location>
</feature>
<feature type="compositionally biased region" description="Polar residues" evidence="1">
    <location>
        <begin position="1041"/>
        <end position="1057"/>
    </location>
</feature>
<feature type="compositionally biased region" description="Polar residues" evidence="1">
    <location>
        <begin position="1075"/>
        <end position="1093"/>
    </location>
</feature>
<dbReference type="EMBL" id="JAZAVK010000104">
    <property type="protein sequence ID" value="KAK7422875.1"/>
    <property type="molecule type" value="Genomic_DNA"/>
</dbReference>
<evidence type="ECO:0008006" key="4">
    <source>
        <dbReference type="Google" id="ProtNLM"/>
    </source>
</evidence>
<dbReference type="Proteomes" id="UP001498421">
    <property type="component" value="Unassembled WGS sequence"/>
</dbReference>
<gene>
    <name evidence="2" type="ORF">QQZ08_009324</name>
</gene>
<feature type="region of interest" description="Disordered" evidence="1">
    <location>
        <begin position="877"/>
        <end position="1160"/>
    </location>
</feature>
<organism evidence="2 3">
    <name type="scientific">Neonectria magnoliae</name>
    <dbReference type="NCBI Taxonomy" id="2732573"/>
    <lineage>
        <taxon>Eukaryota</taxon>
        <taxon>Fungi</taxon>
        <taxon>Dikarya</taxon>
        <taxon>Ascomycota</taxon>
        <taxon>Pezizomycotina</taxon>
        <taxon>Sordariomycetes</taxon>
        <taxon>Hypocreomycetidae</taxon>
        <taxon>Hypocreales</taxon>
        <taxon>Nectriaceae</taxon>
        <taxon>Neonectria</taxon>
    </lineage>
</organism>
<feature type="compositionally biased region" description="Polar residues" evidence="1">
    <location>
        <begin position="84"/>
        <end position="99"/>
    </location>
</feature>
<name>A0ABR1HNR6_9HYPO</name>
<feature type="compositionally biased region" description="Low complexity" evidence="1">
    <location>
        <begin position="107"/>
        <end position="125"/>
    </location>
</feature>
<feature type="region of interest" description="Disordered" evidence="1">
    <location>
        <begin position="1"/>
        <end position="173"/>
    </location>
</feature>
<feature type="region of interest" description="Disordered" evidence="1">
    <location>
        <begin position="475"/>
        <end position="499"/>
    </location>
</feature>
<feature type="compositionally biased region" description="Polar residues" evidence="1">
    <location>
        <begin position="345"/>
        <end position="360"/>
    </location>
</feature>
<feature type="compositionally biased region" description="Low complexity" evidence="1">
    <location>
        <begin position="744"/>
        <end position="757"/>
    </location>
</feature>
<feature type="compositionally biased region" description="Polar residues" evidence="1">
    <location>
        <begin position="1126"/>
        <end position="1137"/>
    </location>
</feature>
<feature type="compositionally biased region" description="Low complexity" evidence="1">
    <location>
        <begin position="948"/>
        <end position="960"/>
    </location>
</feature>
<evidence type="ECO:0000256" key="1">
    <source>
        <dbReference type="SAM" id="MobiDB-lite"/>
    </source>
</evidence>
<feature type="compositionally biased region" description="Basic and acidic residues" evidence="1">
    <location>
        <begin position="1097"/>
        <end position="1121"/>
    </location>
</feature>
<feature type="region of interest" description="Disordered" evidence="1">
    <location>
        <begin position="813"/>
        <end position="842"/>
    </location>
</feature>
<feature type="compositionally biased region" description="Low complexity" evidence="1">
    <location>
        <begin position="887"/>
        <end position="901"/>
    </location>
</feature>
<comment type="caution">
    <text evidence="2">The sequence shown here is derived from an EMBL/GenBank/DDBJ whole genome shotgun (WGS) entry which is preliminary data.</text>
</comment>
<feature type="compositionally biased region" description="Basic residues" evidence="1">
    <location>
        <begin position="532"/>
        <end position="541"/>
    </location>
</feature>
<feature type="compositionally biased region" description="Polar residues" evidence="1">
    <location>
        <begin position="666"/>
        <end position="687"/>
    </location>
</feature>
<feature type="compositionally biased region" description="Polar residues" evidence="1">
    <location>
        <begin position="902"/>
        <end position="932"/>
    </location>
</feature>
<proteinExistence type="predicted"/>
<feature type="compositionally biased region" description="Pro residues" evidence="1">
    <location>
        <begin position="126"/>
        <end position="139"/>
    </location>
</feature>
<feature type="compositionally biased region" description="Low complexity" evidence="1">
    <location>
        <begin position="612"/>
        <end position="623"/>
    </location>
</feature>
<evidence type="ECO:0000313" key="2">
    <source>
        <dbReference type="EMBL" id="KAK7422875.1"/>
    </source>
</evidence>
<feature type="compositionally biased region" description="Polar residues" evidence="1">
    <location>
        <begin position="696"/>
        <end position="705"/>
    </location>
</feature>
<feature type="region of interest" description="Disordered" evidence="1">
    <location>
        <begin position="730"/>
        <end position="767"/>
    </location>
</feature>
<protein>
    <recommendedName>
        <fullName evidence="4">LPXTG-motif cell wall anchor domain protein</fullName>
    </recommendedName>
</protein>
<feature type="compositionally biased region" description="Low complexity" evidence="1">
    <location>
        <begin position="1058"/>
        <end position="1069"/>
    </location>
</feature>
<feature type="compositionally biased region" description="Low complexity" evidence="1">
    <location>
        <begin position="229"/>
        <end position="287"/>
    </location>
</feature>
<feature type="region of interest" description="Disordered" evidence="1">
    <location>
        <begin position="215"/>
        <end position="448"/>
    </location>
</feature>
<feature type="compositionally biased region" description="Polar residues" evidence="1">
    <location>
        <begin position="545"/>
        <end position="555"/>
    </location>
</feature>